<evidence type="ECO:0000256" key="4">
    <source>
        <dbReference type="ARBA" id="ARBA00022989"/>
    </source>
</evidence>
<dbReference type="EMBL" id="UFQT01000641">
    <property type="protein sequence ID" value="SSX26017.1"/>
    <property type="molecule type" value="Genomic_DNA"/>
</dbReference>
<dbReference type="PANTHER" id="PTHR46022:SF1">
    <property type="entry name" value="PROTEIN PATCHED"/>
    <property type="match status" value="1"/>
</dbReference>
<dbReference type="VEuPathDB" id="VectorBase:CSON013027"/>
<comment type="similarity">
    <text evidence="2">Belongs to the patched family.</text>
</comment>
<feature type="transmembrane region" description="Helical" evidence="8">
    <location>
        <begin position="427"/>
        <end position="445"/>
    </location>
</feature>
<keyword evidence="3 8" id="KW-0812">Transmembrane</keyword>
<feature type="domain" description="SSD" evidence="9">
    <location>
        <begin position="425"/>
        <end position="580"/>
    </location>
</feature>
<keyword evidence="6" id="KW-0325">Glycoprotein</keyword>
<dbReference type="FunFam" id="1.20.1640.10:FF:000027">
    <property type="entry name" value="Blast:Protein patched"/>
    <property type="match status" value="1"/>
</dbReference>
<dbReference type="GO" id="GO:0097108">
    <property type="term" value="F:hedgehog family protein binding"/>
    <property type="evidence" value="ECO:0007669"/>
    <property type="project" value="TreeGrafter"/>
</dbReference>
<dbReference type="PANTHER" id="PTHR46022">
    <property type="entry name" value="PROTEIN PATCHED"/>
    <property type="match status" value="1"/>
</dbReference>
<dbReference type="PROSITE" id="PS50156">
    <property type="entry name" value="SSD"/>
    <property type="match status" value="1"/>
</dbReference>
<dbReference type="GO" id="GO:0005886">
    <property type="term" value="C:plasma membrane"/>
    <property type="evidence" value="ECO:0007669"/>
    <property type="project" value="TreeGrafter"/>
</dbReference>
<feature type="transmembrane region" description="Helical" evidence="8">
    <location>
        <begin position="489"/>
        <end position="507"/>
    </location>
</feature>
<feature type="region of interest" description="Disordered" evidence="7">
    <location>
        <begin position="1121"/>
        <end position="1145"/>
    </location>
</feature>
<evidence type="ECO:0000313" key="10">
    <source>
        <dbReference type="EMBL" id="SSX26017.1"/>
    </source>
</evidence>
<name>A0A336MCA0_CULSO</name>
<feature type="transmembrane region" description="Helical" evidence="8">
    <location>
        <begin position="457"/>
        <end position="483"/>
    </location>
</feature>
<feature type="transmembrane region" description="Helical" evidence="8">
    <location>
        <begin position="559"/>
        <end position="580"/>
    </location>
</feature>
<evidence type="ECO:0000256" key="6">
    <source>
        <dbReference type="ARBA" id="ARBA00023180"/>
    </source>
</evidence>
<feature type="transmembrane region" description="Helical" evidence="8">
    <location>
        <begin position="1055"/>
        <end position="1078"/>
    </location>
</feature>
<keyword evidence="4 8" id="KW-1133">Transmembrane helix</keyword>
<dbReference type="SUPFAM" id="SSF82866">
    <property type="entry name" value="Multidrug efflux transporter AcrB transmembrane domain"/>
    <property type="match status" value="2"/>
</dbReference>
<dbReference type="InterPro" id="IPR053958">
    <property type="entry name" value="HMGCR/SNAP/NPC1-like_SSD"/>
</dbReference>
<feature type="transmembrane region" description="Helical" evidence="8">
    <location>
        <begin position="930"/>
        <end position="951"/>
    </location>
</feature>
<feature type="transmembrane region" description="Helical" evidence="8">
    <location>
        <begin position="1024"/>
        <end position="1043"/>
    </location>
</feature>
<sequence>MVVPTMETLPRVPDTHGDSVDEKLFSDLYIRTSWFDASIALDQIEKGKARGRRSAVYMRSIFQFHLYNLGCSIQKHAGKVLFVAILVLGSFCVGLKSATVHSKVHQLWIQEGGRLEEELKYTQKSLGETDSSTHQLLIQTPHDPDASVLHPPALLKHLDVVRQAISVSIYMYDIQWSLKDMCYSPNIPSFESHYIEQIFENVIPCAIITPLDCFWEGSKLLGPDYPAHIPGLKEKVQWTSLNPQNLLKQIKTMDYQFPFDTLEQYMKRAGISTGYTEKPCLNPKDPECPPTAPNKNSSSPPDIGASLTGGCYGFASKYMHWPEELVVGGVTRNRTRHVKKAKALQTVIQLMGEREMYDYWMDHYKVHHIGWSPEKAAEILNAWQKKFSAEVHKIMHSEKASNSYDVYAFSSAALDDILGKYSHPNPVSLGIGVSMILLYTGLVLYRFKDKVNSQSGVGIAGVLLIGVTTAAGLGFCALLGIAFNAATTQVVPFLALGLGVDHIFILTHAYAEKDNNDQAGQVLKKAGLSVLFSAASTAGAFFTAALIPVPALRVFCLQAAILLMFNLTAVLLIFPAMVSLDLRRRKAKRSDIFCCCLPAINLHQLESSQRGHQYNQDESLISCTDKDCLSFSITKFAGKYYAPFITKGSVKVLSMLIFCGIISCSLFASMNLPDGLELTDLVPQSTDEHKFLNVQGKLFGFYSMFAVTQGNFEYPTNQKLLHEYHEAFVRVPHVIKNDNGGLPEFWLSLFRDWLINLQKVFDRNYREGRITQERWYTNASDDAILAYKLLVQTGHVDNPIDKSLVTQNRLVDSEGIINPKAFYNYLSAWAWNDALAYGASQGNLRPMPREYFHSPNEFELKIPKSAPLTYSQLPYYLHGLSDTSEIKTLIGQIRELSEKFEARGLPNYPSGKFYCIPFLFWEQYMNLRPCLLKALAFALTAAFVLVGSLLLSVWAALLIIFSAITMLIQLLGVMILLGIKLSAIPAVILVASVGIGVCFTVHISLGFITAIGNRDRRIRLALEHSLAPVIHGVLTSTLAMLMLSTSPFEFVVRHFLWLLLSVMLIGAINGLYFFPILLSLVGPGAEIIPLHYANRISTPSPPPKRINKQFSNKPLIVNAKRSSSSSSRSCNKSHHYHSKNINVHNNEPSLTTITEEPQSWKSSVSSIASTNDNIGIDLSSNTNGGHRPELQSIVLQPEVTVETHHGGSDLNGGTKVTATANIKVELVTPGRGSSTINNSSRTKYSS</sequence>
<evidence type="ECO:0000256" key="8">
    <source>
        <dbReference type="SAM" id="Phobius"/>
    </source>
</evidence>
<reference evidence="10" key="1">
    <citation type="submission" date="2018-07" db="EMBL/GenBank/DDBJ databases">
        <authorList>
            <person name="Quirk P.G."/>
            <person name="Krulwich T.A."/>
        </authorList>
    </citation>
    <scope>NUCLEOTIDE SEQUENCE</scope>
</reference>
<dbReference type="Gene3D" id="1.20.1640.10">
    <property type="entry name" value="Multidrug efflux transporter AcrB transmembrane domain"/>
    <property type="match status" value="2"/>
</dbReference>
<comment type="subcellular location">
    <subcellularLocation>
        <location evidence="1">Membrane</location>
        <topology evidence="1">Multi-pass membrane protein</topology>
    </subcellularLocation>
</comment>
<dbReference type="GO" id="GO:0005119">
    <property type="term" value="F:smoothened binding"/>
    <property type="evidence" value="ECO:0007669"/>
    <property type="project" value="TreeGrafter"/>
</dbReference>
<feature type="transmembrane region" description="Helical" evidence="8">
    <location>
        <begin position="957"/>
        <end position="979"/>
    </location>
</feature>
<evidence type="ECO:0000256" key="5">
    <source>
        <dbReference type="ARBA" id="ARBA00023136"/>
    </source>
</evidence>
<evidence type="ECO:0000256" key="7">
    <source>
        <dbReference type="SAM" id="MobiDB-lite"/>
    </source>
</evidence>
<feature type="region of interest" description="Disordered" evidence="7">
    <location>
        <begin position="280"/>
        <end position="301"/>
    </location>
</feature>
<evidence type="ECO:0000256" key="3">
    <source>
        <dbReference type="ARBA" id="ARBA00022692"/>
    </source>
</evidence>
<protein>
    <submittedName>
        <fullName evidence="10">CSON013027 protein</fullName>
    </submittedName>
</protein>
<dbReference type="InterPro" id="IPR000731">
    <property type="entry name" value="SSD"/>
</dbReference>
<proteinExistence type="inferred from homology"/>
<organism evidence="10">
    <name type="scientific">Culicoides sonorensis</name>
    <name type="common">Biting midge</name>
    <dbReference type="NCBI Taxonomy" id="179676"/>
    <lineage>
        <taxon>Eukaryota</taxon>
        <taxon>Metazoa</taxon>
        <taxon>Ecdysozoa</taxon>
        <taxon>Arthropoda</taxon>
        <taxon>Hexapoda</taxon>
        <taxon>Insecta</taxon>
        <taxon>Pterygota</taxon>
        <taxon>Neoptera</taxon>
        <taxon>Endopterygota</taxon>
        <taxon>Diptera</taxon>
        <taxon>Nematocera</taxon>
        <taxon>Chironomoidea</taxon>
        <taxon>Ceratopogonidae</taxon>
        <taxon>Ceratopogoninae</taxon>
        <taxon>Culicoides</taxon>
        <taxon>Monoculicoides</taxon>
    </lineage>
</organism>
<dbReference type="Pfam" id="PF12349">
    <property type="entry name" value="Sterol-sensing"/>
    <property type="match status" value="1"/>
</dbReference>
<dbReference type="AlphaFoldDB" id="A0A336MCA0"/>
<gene>
    <name evidence="10" type="primary">CSON013027</name>
</gene>
<evidence type="ECO:0000256" key="2">
    <source>
        <dbReference type="ARBA" id="ARBA00005585"/>
    </source>
</evidence>
<feature type="transmembrane region" description="Helical" evidence="8">
    <location>
        <begin position="528"/>
        <end position="547"/>
    </location>
</feature>
<feature type="transmembrane region" description="Helical" evidence="8">
    <location>
        <begin position="986"/>
        <end position="1012"/>
    </location>
</feature>
<accession>A0A336MCA0</accession>
<dbReference type="GO" id="GO:0008158">
    <property type="term" value="F:hedgehog receptor activity"/>
    <property type="evidence" value="ECO:0007669"/>
    <property type="project" value="TreeGrafter"/>
</dbReference>
<keyword evidence="5 8" id="KW-0472">Membrane</keyword>
<evidence type="ECO:0000259" key="9">
    <source>
        <dbReference type="PROSITE" id="PS50156"/>
    </source>
</evidence>
<dbReference type="GO" id="GO:0045879">
    <property type="term" value="P:negative regulation of smoothened signaling pathway"/>
    <property type="evidence" value="ECO:0007669"/>
    <property type="project" value="TreeGrafter"/>
</dbReference>
<evidence type="ECO:0000256" key="1">
    <source>
        <dbReference type="ARBA" id="ARBA00004141"/>
    </source>
</evidence>